<dbReference type="Proteomes" id="UP000528322">
    <property type="component" value="Unassembled WGS sequence"/>
</dbReference>
<dbReference type="PROSITE" id="PS01078">
    <property type="entry name" value="MOCF_BIOSYNTHESIS_1"/>
    <property type="match status" value="1"/>
</dbReference>
<evidence type="ECO:0000256" key="2">
    <source>
        <dbReference type="ARBA" id="ARBA00012509"/>
    </source>
</evidence>
<evidence type="ECO:0000313" key="9">
    <source>
        <dbReference type="Proteomes" id="UP000528322"/>
    </source>
</evidence>
<dbReference type="GO" id="GO:0006777">
    <property type="term" value="P:Mo-molybdopterin cofactor biosynthetic process"/>
    <property type="evidence" value="ECO:0007669"/>
    <property type="project" value="UniProtKB-KW"/>
</dbReference>
<evidence type="ECO:0000256" key="1">
    <source>
        <dbReference type="ARBA" id="ARBA00005046"/>
    </source>
</evidence>
<dbReference type="NCBIfam" id="TIGR00177">
    <property type="entry name" value="molyb_syn"/>
    <property type="match status" value="1"/>
</dbReference>
<evidence type="ECO:0000256" key="5">
    <source>
        <dbReference type="ARBA" id="ARBA00051131"/>
    </source>
</evidence>
<gene>
    <name evidence="8" type="ORF">HNR37_000802</name>
</gene>
<proteinExistence type="predicted"/>
<dbReference type="InterPro" id="IPR051920">
    <property type="entry name" value="MPT_Adenylyltrnsfr/MoaC-Rel"/>
</dbReference>
<keyword evidence="9" id="KW-1185">Reference proteome</keyword>
<dbReference type="CDD" id="cd00886">
    <property type="entry name" value="MogA_MoaB"/>
    <property type="match status" value="1"/>
</dbReference>
<sequence length="162" mass="17078">MYLARVITLSDKGYMGERLDTSGPALVEMLKSVGFAPESDPVILPDTWSLIESNLKQSVKDGIALVLTTGGTGVSPRDITPDVTRTIIEKEIPGMAEAMRSASSQKTPHAMISRALVGIAGKTLIVNLPGSRKGATENLEAIIPALMHAVEKIHGDPTDCGG</sequence>
<dbReference type="UniPathway" id="UPA00344"/>
<dbReference type="InterPro" id="IPR008284">
    <property type="entry name" value="MoCF_biosynth_CS"/>
</dbReference>
<evidence type="ECO:0000256" key="3">
    <source>
        <dbReference type="ARBA" id="ARBA00013491"/>
    </source>
</evidence>
<feature type="domain" description="MoaB/Mog" evidence="7">
    <location>
        <begin position="5"/>
        <end position="149"/>
    </location>
</feature>
<evidence type="ECO:0000256" key="6">
    <source>
        <dbReference type="ARBA" id="ARBA00058212"/>
    </source>
</evidence>
<evidence type="ECO:0000256" key="4">
    <source>
        <dbReference type="ARBA" id="ARBA00023150"/>
    </source>
</evidence>
<reference evidence="8 9" key="1">
    <citation type="submission" date="2020-08" db="EMBL/GenBank/DDBJ databases">
        <title>Genomic Encyclopedia of Type Strains, Phase IV (KMG-IV): sequencing the most valuable type-strain genomes for metagenomic binning, comparative biology and taxonomic classification.</title>
        <authorList>
            <person name="Goeker M."/>
        </authorList>
    </citation>
    <scope>NUCLEOTIDE SEQUENCE [LARGE SCALE GENOMIC DNA]</scope>
    <source>
        <strain evidence="8 9">DSM 22071</strain>
    </source>
</reference>
<dbReference type="InterPro" id="IPR001453">
    <property type="entry name" value="MoaB/Mog_dom"/>
</dbReference>
<protein>
    <recommendedName>
        <fullName evidence="3">Molybdopterin adenylyltransferase</fullName>
        <ecNumber evidence="2">2.7.7.75</ecNumber>
    </recommendedName>
</protein>
<keyword evidence="4" id="KW-0501">Molybdenum cofactor biosynthesis</keyword>
<accession>A0A7W7Y3N8</accession>
<dbReference type="RefSeq" id="WP_343067187.1">
    <property type="nucleotide sequence ID" value="NZ_JACHID010000004.1"/>
</dbReference>
<evidence type="ECO:0000313" key="8">
    <source>
        <dbReference type="EMBL" id="MBB5021490.1"/>
    </source>
</evidence>
<dbReference type="PANTHER" id="PTHR43764">
    <property type="entry name" value="MOLYBDENUM COFACTOR BIOSYNTHESIS"/>
    <property type="match status" value="1"/>
</dbReference>
<dbReference type="Pfam" id="PF00994">
    <property type="entry name" value="MoCF_biosynth"/>
    <property type="match status" value="1"/>
</dbReference>
<dbReference type="AlphaFoldDB" id="A0A7W7Y3N8"/>
<dbReference type="GO" id="GO:0061598">
    <property type="term" value="F:molybdopterin adenylyltransferase activity"/>
    <property type="evidence" value="ECO:0007669"/>
    <property type="project" value="UniProtKB-EC"/>
</dbReference>
<evidence type="ECO:0000259" key="7">
    <source>
        <dbReference type="SMART" id="SM00852"/>
    </source>
</evidence>
<dbReference type="EC" id="2.7.7.75" evidence="2"/>
<comment type="caution">
    <text evidence="8">The sequence shown here is derived from an EMBL/GenBank/DDBJ whole genome shotgun (WGS) entry which is preliminary data.</text>
</comment>
<dbReference type="InterPro" id="IPR036425">
    <property type="entry name" value="MoaB/Mog-like_dom_sf"/>
</dbReference>
<name>A0A7W7Y3N8_9BACT</name>
<dbReference type="SUPFAM" id="SSF53218">
    <property type="entry name" value="Molybdenum cofactor biosynthesis proteins"/>
    <property type="match status" value="1"/>
</dbReference>
<dbReference type="SMART" id="SM00852">
    <property type="entry name" value="MoCF_biosynth"/>
    <property type="match status" value="1"/>
</dbReference>
<dbReference type="EMBL" id="JACHID010000004">
    <property type="protein sequence ID" value="MBB5021490.1"/>
    <property type="molecule type" value="Genomic_DNA"/>
</dbReference>
<comment type="catalytic activity">
    <reaction evidence="5">
        <text>molybdopterin + ATP + H(+) = adenylyl-molybdopterin + diphosphate</text>
        <dbReference type="Rhea" id="RHEA:31331"/>
        <dbReference type="ChEBI" id="CHEBI:15378"/>
        <dbReference type="ChEBI" id="CHEBI:30616"/>
        <dbReference type="ChEBI" id="CHEBI:33019"/>
        <dbReference type="ChEBI" id="CHEBI:58698"/>
        <dbReference type="ChEBI" id="CHEBI:62727"/>
        <dbReference type="EC" id="2.7.7.75"/>
    </reaction>
</comment>
<dbReference type="PANTHER" id="PTHR43764:SF1">
    <property type="entry name" value="MOLYBDOPTERIN MOLYBDOTRANSFERASE"/>
    <property type="match status" value="1"/>
</dbReference>
<comment type="function">
    <text evidence="6">Catalyzes the adenylation of molybdopterin as part of the biosynthesis of the molybdenum-cofactor.</text>
</comment>
<dbReference type="Gene3D" id="3.40.980.10">
    <property type="entry name" value="MoaB/Mog-like domain"/>
    <property type="match status" value="1"/>
</dbReference>
<comment type="pathway">
    <text evidence="1">Cofactor biosynthesis; molybdopterin biosynthesis.</text>
</comment>
<organism evidence="8 9">
    <name type="scientific">Desulfurispira natronophila</name>
    <dbReference type="NCBI Taxonomy" id="682562"/>
    <lineage>
        <taxon>Bacteria</taxon>
        <taxon>Pseudomonadati</taxon>
        <taxon>Chrysiogenota</taxon>
        <taxon>Chrysiogenia</taxon>
        <taxon>Chrysiogenales</taxon>
        <taxon>Chrysiogenaceae</taxon>
        <taxon>Desulfurispira</taxon>
    </lineage>
</organism>